<protein>
    <recommendedName>
        <fullName evidence="1">Calponin-homology (CH) domain-containing protein</fullName>
    </recommendedName>
</protein>
<dbReference type="InterPro" id="IPR001715">
    <property type="entry name" value="CH_dom"/>
</dbReference>
<proteinExistence type="predicted"/>
<dbReference type="InterPro" id="IPR036872">
    <property type="entry name" value="CH_dom_sf"/>
</dbReference>
<dbReference type="Proteomes" id="UP000261620">
    <property type="component" value="Unplaced"/>
</dbReference>
<dbReference type="AlphaFoldDB" id="A0A3Q3VX06"/>
<dbReference type="PANTHER" id="PTHR23167">
    <property type="entry name" value="CALPONIN HOMOLOGY DOMAIN-CONTAINING PROTEIN DDB_G0272472-RELATED"/>
    <property type="match status" value="1"/>
</dbReference>
<evidence type="ECO:0000313" key="2">
    <source>
        <dbReference type="Ensembl" id="ENSMMOP00000003527.1"/>
    </source>
</evidence>
<dbReference type="Pfam" id="PF00307">
    <property type="entry name" value="CH"/>
    <property type="match status" value="1"/>
</dbReference>
<evidence type="ECO:0000313" key="3">
    <source>
        <dbReference type="Proteomes" id="UP000261620"/>
    </source>
</evidence>
<evidence type="ECO:0000259" key="1">
    <source>
        <dbReference type="Pfam" id="PF00307"/>
    </source>
</evidence>
<sequence>MASPTALWDWCRVTCARYRNVEIKNLTTSFRDGLAFCAFETAETKLGIPALLHPSDLVSTKVKKCCLPNLLNLHILS</sequence>
<reference evidence="2" key="1">
    <citation type="submission" date="2025-08" db="UniProtKB">
        <authorList>
            <consortium name="Ensembl"/>
        </authorList>
    </citation>
    <scope>IDENTIFICATION</scope>
</reference>
<dbReference type="PANTHER" id="PTHR23167:SF89">
    <property type="entry name" value="MICAL-LIKE PROTEIN 1"/>
    <property type="match status" value="1"/>
</dbReference>
<dbReference type="Gene3D" id="1.10.418.10">
    <property type="entry name" value="Calponin-like domain"/>
    <property type="match status" value="1"/>
</dbReference>
<keyword evidence="3" id="KW-1185">Reference proteome</keyword>
<name>A0A3Q3VX06_MOLML</name>
<accession>A0A3Q3VX06</accession>
<dbReference type="InterPro" id="IPR050540">
    <property type="entry name" value="F-actin_Monoox_Mical"/>
</dbReference>
<dbReference type="Ensembl" id="ENSMMOT00000003580.1">
    <property type="protein sequence ID" value="ENSMMOP00000003527.1"/>
    <property type="gene ID" value="ENSMMOG00000002816.1"/>
</dbReference>
<organism evidence="2 3">
    <name type="scientific">Mola mola</name>
    <name type="common">Ocean sunfish</name>
    <name type="synonym">Tetraodon mola</name>
    <dbReference type="NCBI Taxonomy" id="94237"/>
    <lineage>
        <taxon>Eukaryota</taxon>
        <taxon>Metazoa</taxon>
        <taxon>Chordata</taxon>
        <taxon>Craniata</taxon>
        <taxon>Vertebrata</taxon>
        <taxon>Euteleostomi</taxon>
        <taxon>Actinopterygii</taxon>
        <taxon>Neopterygii</taxon>
        <taxon>Teleostei</taxon>
        <taxon>Neoteleostei</taxon>
        <taxon>Acanthomorphata</taxon>
        <taxon>Eupercaria</taxon>
        <taxon>Tetraodontiformes</taxon>
        <taxon>Molidae</taxon>
        <taxon>Mola</taxon>
    </lineage>
</organism>
<dbReference type="SUPFAM" id="SSF47576">
    <property type="entry name" value="Calponin-homology domain, CH-domain"/>
    <property type="match status" value="1"/>
</dbReference>
<reference evidence="2" key="2">
    <citation type="submission" date="2025-09" db="UniProtKB">
        <authorList>
            <consortium name="Ensembl"/>
        </authorList>
    </citation>
    <scope>IDENTIFICATION</scope>
</reference>
<feature type="domain" description="Calponin-homology (CH)" evidence="1">
    <location>
        <begin position="6"/>
        <end position="38"/>
    </location>
</feature>